<evidence type="ECO:0000313" key="11">
    <source>
        <dbReference type="Proteomes" id="UP000244929"/>
    </source>
</evidence>
<dbReference type="InterPro" id="IPR003423">
    <property type="entry name" value="OMP_efflux"/>
</dbReference>
<keyword evidence="11" id="KW-1185">Reference proteome</keyword>
<keyword evidence="9" id="KW-0732">Signal</keyword>
<accession>A0A2S1QYC7</accession>
<evidence type="ECO:0000256" key="2">
    <source>
        <dbReference type="ARBA" id="ARBA00007613"/>
    </source>
</evidence>
<dbReference type="Proteomes" id="UP000244929">
    <property type="component" value="Chromosome"/>
</dbReference>
<keyword evidence="3" id="KW-0813">Transport</keyword>
<dbReference type="InterPro" id="IPR051906">
    <property type="entry name" value="TolC-like"/>
</dbReference>
<dbReference type="Gene3D" id="1.20.1600.10">
    <property type="entry name" value="Outer membrane efflux proteins (OEP)"/>
    <property type="match status" value="1"/>
</dbReference>
<feature type="signal peptide" evidence="9">
    <location>
        <begin position="1"/>
        <end position="20"/>
    </location>
</feature>
<keyword evidence="6" id="KW-0472">Membrane</keyword>
<keyword evidence="4" id="KW-1134">Transmembrane beta strand</keyword>
<dbReference type="GO" id="GO:0015288">
    <property type="term" value="F:porin activity"/>
    <property type="evidence" value="ECO:0007669"/>
    <property type="project" value="TreeGrafter"/>
</dbReference>
<comment type="similarity">
    <text evidence="2">Belongs to the outer membrane factor (OMF) (TC 1.B.17) family.</text>
</comment>
<evidence type="ECO:0000256" key="9">
    <source>
        <dbReference type="SAM" id="SignalP"/>
    </source>
</evidence>
<evidence type="ECO:0000256" key="1">
    <source>
        <dbReference type="ARBA" id="ARBA00004442"/>
    </source>
</evidence>
<sequence length="453" mass="49838">MKIRNLLPGLLLFLGLAMQAQEKKALSLDEAISLATTKSTEAGLADTRVTTSKLDVDNVKNNVYPDFKVSGQYMRITNPTVKFKIPLGNDEPADPGDGSGGSTASPSVNQIMFAQASLSMPIFSGFKLRNSIDASENIYKAQTFNAANTKEQLAMQAIMLYVNLYKAEQSIALIQENLKSADQRVTDFTAMEQNGLLARNDLLKAQLQSSNIQLTLDDARKKAAVINYQLVTLLKLPEGTQVVTGDAYFKNAQGITPTATEAEAIAQRSDLEALRWQQKAAEANIKVAKGDYYPSLALSAGYVALDIQNVVQVYNAVNFGVGVSYDISGIFKNNKKVKAAQSRAEETRYQVALLTDRVKVQVQEALENYNLSLKQNKVYTEAVDQATENYRIVKDKYDNGLVDTNDLLEADVEQLQAKLNQAFSKADMTQRYYELLNASGKLTGSFNLQSNQN</sequence>
<keyword evidence="7" id="KW-0998">Cell outer membrane</keyword>
<evidence type="ECO:0000256" key="8">
    <source>
        <dbReference type="SAM" id="MobiDB-lite"/>
    </source>
</evidence>
<proteinExistence type="inferred from homology"/>
<evidence type="ECO:0000256" key="5">
    <source>
        <dbReference type="ARBA" id="ARBA00022692"/>
    </source>
</evidence>
<organism evidence="10 11">
    <name type="scientific">Flavobacterium album</name>
    <dbReference type="NCBI Taxonomy" id="2175091"/>
    <lineage>
        <taxon>Bacteria</taxon>
        <taxon>Pseudomonadati</taxon>
        <taxon>Bacteroidota</taxon>
        <taxon>Flavobacteriia</taxon>
        <taxon>Flavobacteriales</taxon>
        <taxon>Flavobacteriaceae</taxon>
        <taxon>Flavobacterium</taxon>
    </lineage>
</organism>
<dbReference type="GO" id="GO:1990281">
    <property type="term" value="C:efflux pump complex"/>
    <property type="evidence" value="ECO:0007669"/>
    <property type="project" value="TreeGrafter"/>
</dbReference>
<comment type="subcellular location">
    <subcellularLocation>
        <location evidence="1">Cell outer membrane</location>
    </subcellularLocation>
</comment>
<reference evidence="10 11" key="1">
    <citation type="submission" date="2018-04" db="EMBL/GenBank/DDBJ databases">
        <title>Genome sequencing of Flavobacterium sp. HYN0059.</title>
        <authorList>
            <person name="Yi H."/>
            <person name="Baek C."/>
        </authorList>
    </citation>
    <scope>NUCLEOTIDE SEQUENCE [LARGE SCALE GENOMIC DNA]</scope>
    <source>
        <strain evidence="10 11">HYN0059</strain>
    </source>
</reference>
<protein>
    <submittedName>
        <fullName evidence="10">TolC family protein</fullName>
    </submittedName>
</protein>
<dbReference type="Pfam" id="PF02321">
    <property type="entry name" value="OEP"/>
    <property type="match status" value="2"/>
</dbReference>
<keyword evidence="5" id="KW-0812">Transmembrane</keyword>
<evidence type="ECO:0000256" key="4">
    <source>
        <dbReference type="ARBA" id="ARBA00022452"/>
    </source>
</evidence>
<evidence type="ECO:0000256" key="3">
    <source>
        <dbReference type="ARBA" id="ARBA00022448"/>
    </source>
</evidence>
<dbReference type="PANTHER" id="PTHR30026">
    <property type="entry name" value="OUTER MEMBRANE PROTEIN TOLC"/>
    <property type="match status" value="1"/>
</dbReference>
<feature type="chain" id="PRO_5015626985" evidence="9">
    <location>
        <begin position="21"/>
        <end position="453"/>
    </location>
</feature>
<dbReference type="PANTHER" id="PTHR30026:SF20">
    <property type="entry name" value="OUTER MEMBRANE PROTEIN TOLC"/>
    <property type="match status" value="1"/>
</dbReference>
<dbReference type="KEGG" id="falb:HYN59_10000"/>
<dbReference type="AlphaFoldDB" id="A0A2S1QYC7"/>
<dbReference type="SUPFAM" id="SSF56954">
    <property type="entry name" value="Outer membrane efflux proteins (OEP)"/>
    <property type="match status" value="1"/>
</dbReference>
<evidence type="ECO:0000256" key="6">
    <source>
        <dbReference type="ARBA" id="ARBA00023136"/>
    </source>
</evidence>
<dbReference type="RefSeq" id="WP_108778129.1">
    <property type="nucleotide sequence ID" value="NZ_CP029186.1"/>
</dbReference>
<evidence type="ECO:0000313" key="10">
    <source>
        <dbReference type="EMBL" id="AWH85427.1"/>
    </source>
</evidence>
<dbReference type="GO" id="GO:0015562">
    <property type="term" value="F:efflux transmembrane transporter activity"/>
    <property type="evidence" value="ECO:0007669"/>
    <property type="project" value="InterPro"/>
</dbReference>
<name>A0A2S1QYC7_9FLAO</name>
<dbReference type="GO" id="GO:0009279">
    <property type="term" value="C:cell outer membrane"/>
    <property type="evidence" value="ECO:0007669"/>
    <property type="project" value="UniProtKB-SubCell"/>
</dbReference>
<dbReference type="OrthoDB" id="680214at2"/>
<dbReference type="EMBL" id="CP029186">
    <property type="protein sequence ID" value="AWH85427.1"/>
    <property type="molecule type" value="Genomic_DNA"/>
</dbReference>
<gene>
    <name evidence="10" type="ORF">HYN59_10000</name>
</gene>
<evidence type="ECO:0000256" key="7">
    <source>
        <dbReference type="ARBA" id="ARBA00023237"/>
    </source>
</evidence>
<feature type="region of interest" description="Disordered" evidence="8">
    <location>
        <begin position="85"/>
        <end position="105"/>
    </location>
</feature>